<dbReference type="EMBL" id="JAACJJ010000062">
    <property type="protein sequence ID" value="KAF5309050.1"/>
    <property type="molecule type" value="Genomic_DNA"/>
</dbReference>
<sequence>MATDTKSATVNPQPAPLPDALNTQLQIDLMPVPYSWRVFFCGVNIWVSNYAYLSNDEKNIYVDSETRIQILETMFNLPQADREQCAAFIRDERVMVIWSESLDRIVPLCQDFEERLIKLLWRSRPAAGAPPSSYSYADSSSATPSVAEHGSADGIRISRAGNNASRASVNRIGQRRGLYGEHGREYEEEDAPDAEKIAAAGGAAGAAIGGVHVAKRFKRTWYGKKVALPVPVMDDSGADLENFGGEEVRPVKMYAPLYNGLACGLALVFAGAALKTLLVEWMLDGSFIRFALCVVIPLLFCVSLFFALQIIQNVTMMIGPIAHYHENSKYYSAVRPRPNKEVDSNLPHITIQMPVYKESLEQVLAPSIRSLKKAMQTYARQGGTSTIFVNDDGLRLLSPADRDERLAFYANHNIGWVARPKHDNASDGFKRAGRFKKASNMNYALALSLKMEKLLETLQNGGGTSDNSRISSSSNGNGAGQREQMPYGIQYQNHDGNDSVVWGHGAGGATAPGLAGFGDEDLEERALGMAIEEVWEESGRKWRPWAANGKATRIGEIVLIVDSDTVVPEDCLRDAAREMRANPTVAIIQHESDVMQVAHHYFENGIAYFTRRINRCISICESSSLVCDLKSSRRLTPTVLRLACANGEVAPFMGHNAFLRWRAIQDASFIDRADGKEKIWSESNVSEDFDMALRLILKGYIVRWATYSKGGFKEGVSLSVDDELNRWQKYSYGCNELLFNPIVQWWRKGPITRQIHTFLWSKAPLHYKISMMAYMFSYYGIAASITISLINYVLLGFQFPVDGFFMHSFEIFLATTVVFWGSGTAGYTLLEYRLGHKTLLYGLFENLMWIPFFFFFFGGLSIPVTQAILAHLFSYNIQWSATIKEVERSNFFKEIPKIARRFWFPMLFSFAVMIGMIIVSTSLVPFQWRITGEAWAVIFPLSLAVGCHILFPIVLNPWLMVFSY</sequence>
<keyword evidence="2" id="KW-0472">Membrane</keyword>
<dbReference type="AlphaFoldDB" id="A0A8H5APN2"/>
<name>A0A8H5APN2_9AGAR</name>
<proteinExistence type="predicted"/>
<accession>A0A8H5APN2</accession>
<evidence type="ECO:0000313" key="5">
    <source>
        <dbReference type="EMBL" id="KAF5309050.1"/>
    </source>
</evidence>
<dbReference type="Gene3D" id="3.90.550.10">
    <property type="entry name" value="Spore Coat Polysaccharide Biosynthesis Protein SpsA, Chain A"/>
    <property type="match status" value="1"/>
</dbReference>
<keyword evidence="2" id="KW-1133">Transmembrane helix</keyword>
<evidence type="ECO:0000259" key="3">
    <source>
        <dbReference type="Pfam" id="PF13632"/>
    </source>
</evidence>
<gene>
    <name evidence="5" type="ORF">D9619_013573</name>
</gene>
<protein>
    <recommendedName>
        <fullName evidence="7">Glycosyltransferase 2-like domain-containing protein</fullName>
    </recommendedName>
</protein>
<dbReference type="Pfam" id="PF13632">
    <property type="entry name" value="Glyco_trans_2_3"/>
    <property type="match status" value="2"/>
</dbReference>
<feature type="transmembrane region" description="Helical" evidence="2">
    <location>
        <begin position="257"/>
        <end position="274"/>
    </location>
</feature>
<dbReference type="InterPro" id="IPR057688">
    <property type="entry name" value="DUF7928"/>
</dbReference>
<dbReference type="Proteomes" id="UP000567179">
    <property type="component" value="Unassembled WGS sequence"/>
</dbReference>
<dbReference type="InterPro" id="IPR029044">
    <property type="entry name" value="Nucleotide-diphossugar_trans"/>
</dbReference>
<feature type="compositionally biased region" description="Low complexity" evidence="1">
    <location>
        <begin position="465"/>
        <end position="476"/>
    </location>
</feature>
<keyword evidence="2" id="KW-0812">Transmembrane</keyword>
<feature type="domain" description="DUF7928" evidence="4">
    <location>
        <begin position="53"/>
        <end position="126"/>
    </location>
</feature>
<feature type="region of interest" description="Disordered" evidence="1">
    <location>
        <begin position="459"/>
        <end position="483"/>
    </location>
</feature>
<comment type="caution">
    <text evidence="5">The sequence shown here is derived from an EMBL/GenBank/DDBJ whole genome shotgun (WGS) entry which is preliminary data.</text>
</comment>
<feature type="transmembrane region" description="Helical" evidence="2">
    <location>
        <begin position="934"/>
        <end position="955"/>
    </location>
</feature>
<keyword evidence="6" id="KW-1185">Reference proteome</keyword>
<evidence type="ECO:0000313" key="6">
    <source>
        <dbReference type="Proteomes" id="UP000567179"/>
    </source>
</evidence>
<feature type="domain" description="Glycosyltransferase 2-like" evidence="3">
    <location>
        <begin position="557"/>
        <end position="619"/>
    </location>
</feature>
<dbReference type="PANTHER" id="PTHR35408:SF3">
    <property type="entry name" value="GLYCOSYLTRANSFERASE 2-LIKE DOMAIN-CONTAINING PROTEIN"/>
    <property type="match status" value="1"/>
</dbReference>
<feature type="transmembrane region" description="Helical" evidence="2">
    <location>
        <begin position="902"/>
        <end position="928"/>
    </location>
</feature>
<feature type="transmembrane region" description="Helical" evidence="2">
    <location>
        <begin position="286"/>
        <end position="308"/>
    </location>
</feature>
<feature type="region of interest" description="Disordered" evidence="1">
    <location>
        <begin position="125"/>
        <end position="150"/>
    </location>
</feature>
<evidence type="ECO:0000256" key="2">
    <source>
        <dbReference type="SAM" id="Phobius"/>
    </source>
</evidence>
<evidence type="ECO:0008006" key="7">
    <source>
        <dbReference type="Google" id="ProtNLM"/>
    </source>
</evidence>
<feature type="compositionally biased region" description="Low complexity" evidence="1">
    <location>
        <begin position="125"/>
        <end position="145"/>
    </location>
</feature>
<feature type="domain" description="Glycosyltransferase 2-like" evidence="3">
    <location>
        <begin position="641"/>
        <end position="787"/>
    </location>
</feature>
<evidence type="ECO:0000259" key="4">
    <source>
        <dbReference type="Pfam" id="PF25550"/>
    </source>
</evidence>
<dbReference type="SUPFAM" id="SSF53448">
    <property type="entry name" value="Nucleotide-diphospho-sugar transferases"/>
    <property type="match status" value="1"/>
</dbReference>
<dbReference type="Pfam" id="PF25550">
    <property type="entry name" value="DUF7928"/>
    <property type="match status" value="1"/>
</dbReference>
<reference evidence="5 6" key="1">
    <citation type="journal article" date="2020" name="ISME J.">
        <title>Uncovering the hidden diversity of litter-decomposition mechanisms in mushroom-forming fungi.</title>
        <authorList>
            <person name="Floudas D."/>
            <person name="Bentzer J."/>
            <person name="Ahren D."/>
            <person name="Johansson T."/>
            <person name="Persson P."/>
            <person name="Tunlid A."/>
        </authorList>
    </citation>
    <scope>NUCLEOTIDE SEQUENCE [LARGE SCALE GENOMIC DNA]</scope>
    <source>
        <strain evidence="5 6">CBS 101986</strain>
    </source>
</reference>
<dbReference type="OrthoDB" id="38531at2759"/>
<evidence type="ECO:0000256" key="1">
    <source>
        <dbReference type="SAM" id="MobiDB-lite"/>
    </source>
</evidence>
<dbReference type="InterPro" id="IPR001173">
    <property type="entry name" value="Glyco_trans_2-like"/>
</dbReference>
<feature type="transmembrane region" description="Helical" evidence="2">
    <location>
        <begin position="776"/>
        <end position="799"/>
    </location>
</feature>
<organism evidence="5 6">
    <name type="scientific">Psilocybe cf. subviscida</name>
    <dbReference type="NCBI Taxonomy" id="2480587"/>
    <lineage>
        <taxon>Eukaryota</taxon>
        <taxon>Fungi</taxon>
        <taxon>Dikarya</taxon>
        <taxon>Basidiomycota</taxon>
        <taxon>Agaricomycotina</taxon>
        <taxon>Agaricomycetes</taxon>
        <taxon>Agaricomycetidae</taxon>
        <taxon>Agaricales</taxon>
        <taxon>Agaricineae</taxon>
        <taxon>Strophariaceae</taxon>
        <taxon>Psilocybe</taxon>
    </lineage>
</organism>
<dbReference type="PANTHER" id="PTHR35408">
    <property type="entry name" value="CHROMOSOME 15, WHOLE GENOME SHOTGUN SEQUENCE"/>
    <property type="match status" value="1"/>
</dbReference>
<feature type="transmembrane region" description="Helical" evidence="2">
    <location>
        <begin position="811"/>
        <end position="830"/>
    </location>
</feature>